<feature type="compositionally biased region" description="Low complexity" evidence="1">
    <location>
        <begin position="329"/>
        <end position="338"/>
    </location>
</feature>
<feature type="compositionally biased region" description="Pro residues" evidence="1">
    <location>
        <begin position="313"/>
        <end position="328"/>
    </location>
</feature>
<dbReference type="OrthoDB" id="409848at2759"/>
<dbReference type="STRING" id="1344416.A0A139A491"/>
<accession>A0A139A491</accession>
<feature type="chain" id="PRO_5007295954" evidence="2">
    <location>
        <begin position="22"/>
        <end position="393"/>
    </location>
</feature>
<evidence type="ECO:0000256" key="1">
    <source>
        <dbReference type="SAM" id="MobiDB-lite"/>
    </source>
</evidence>
<feature type="compositionally biased region" description="Pro residues" evidence="1">
    <location>
        <begin position="383"/>
        <end position="393"/>
    </location>
</feature>
<dbReference type="EMBL" id="KQ965806">
    <property type="protein sequence ID" value="KXS11173.1"/>
    <property type="molecule type" value="Genomic_DNA"/>
</dbReference>
<keyword evidence="4" id="KW-1185">Reference proteome</keyword>
<feature type="compositionally biased region" description="Low complexity" evidence="1">
    <location>
        <begin position="345"/>
        <end position="382"/>
    </location>
</feature>
<dbReference type="Proteomes" id="UP000070544">
    <property type="component" value="Unassembled WGS sequence"/>
</dbReference>
<dbReference type="AlphaFoldDB" id="A0A139A491"/>
<feature type="signal peptide" evidence="2">
    <location>
        <begin position="1"/>
        <end position="21"/>
    </location>
</feature>
<evidence type="ECO:0000313" key="3">
    <source>
        <dbReference type="EMBL" id="KXS11173.1"/>
    </source>
</evidence>
<protein>
    <submittedName>
        <fullName evidence="3">Uncharacterized protein</fullName>
    </submittedName>
</protein>
<proteinExistence type="predicted"/>
<dbReference type="PANTHER" id="PTHR38360:SF1">
    <property type="entry name" value="F12P19.7"/>
    <property type="match status" value="1"/>
</dbReference>
<dbReference type="PANTHER" id="PTHR38360">
    <property type="entry name" value="OS03G0120000 PROTEIN"/>
    <property type="match status" value="1"/>
</dbReference>
<evidence type="ECO:0000313" key="4">
    <source>
        <dbReference type="Proteomes" id="UP000070544"/>
    </source>
</evidence>
<sequence length="393" mass="41108">MPIASLLAAALVASASTVVLAQAPTANLQSCVPAGAYNAAYDYFPNKAQNLSSSGFTVAYYPNYKVVTNIIANTTTVLYQCGTPAPANGSIPAGAKVVAVPVVNATLSDVTSLTFIELLGKRTTLSYIDGVDFIVSPCIQQLNATGAVDELESANQTLQDAQFLSTSVVFGSPFGAAPEPNFISFSATSAPSPLLRSSWINFISLFYNAESDAATVLNSINASYTCVSGAAKNASTAVATPPTLAWAQYNAPSQYNNNTASWQFNNASYKLAYTRDAGLTPLNSAAKFTSAADFQVRFPFPLPSLHDPLTCSQPPPPLHPPPTRPPSPLSITSSTKPSWALLPGPHSSPNTTSPPTRPSNSSRTSKSTAQISSRTPGSGPRGSRPPYPSRMSC</sequence>
<feature type="region of interest" description="Disordered" evidence="1">
    <location>
        <begin position="307"/>
        <end position="393"/>
    </location>
</feature>
<name>A0A139A491_GONPJ</name>
<keyword evidence="2" id="KW-0732">Signal</keyword>
<organism evidence="3 4">
    <name type="scientific">Gonapodya prolifera (strain JEL478)</name>
    <name type="common">Monoblepharis prolifera</name>
    <dbReference type="NCBI Taxonomy" id="1344416"/>
    <lineage>
        <taxon>Eukaryota</taxon>
        <taxon>Fungi</taxon>
        <taxon>Fungi incertae sedis</taxon>
        <taxon>Chytridiomycota</taxon>
        <taxon>Chytridiomycota incertae sedis</taxon>
        <taxon>Monoblepharidomycetes</taxon>
        <taxon>Monoblepharidales</taxon>
        <taxon>Gonapodyaceae</taxon>
        <taxon>Gonapodya</taxon>
    </lineage>
</organism>
<reference evidence="3 4" key="1">
    <citation type="journal article" date="2015" name="Genome Biol. Evol.">
        <title>Phylogenomic analyses indicate that early fungi evolved digesting cell walls of algal ancestors of land plants.</title>
        <authorList>
            <person name="Chang Y."/>
            <person name="Wang S."/>
            <person name="Sekimoto S."/>
            <person name="Aerts A.L."/>
            <person name="Choi C."/>
            <person name="Clum A."/>
            <person name="LaButti K.M."/>
            <person name="Lindquist E.A."/>
            <person name="Yee Ngan C."/>
            <person name="Ohm R.A."/>
            <person name="Salamov A.A."/>
            <person name="Grigoriev I.V."/>
            <person name="Spatafora J.W."/>
            <person name="Berbee M.L."/>
        </authorList>
    </citation>
    <scope>NUCLEOTIDE SEQUENCE [LARGE SCALE GENOMIC DNA]</scope>
    <source>
        <strain evidence="3 4">JEL478</strain>
    </source>
</reference>
<gene>
    <name evidence="3" type="ORF">M427DRAFT_443851</name>
</gene>
<dbReference type="OMA" id="KCAWVTA"/>
<evidence type="ECO:0000256" key="2">
    <source>
        <dbReference type="SAM" id="SignalP"/>
    </source>
</evidence>